<evidence type="ECO:0000313" key="4">
    <source>
        <dbReference type="EMBL" id="MEB4796881.1"/>
    </source>
</evidence>
<feature type="transmembrane region" description="Helical" evidence="2">
    <location>
        <begin position="12"/>
        <end position="38"/>
    </location>
</feature>
<keyword evidence="2" id="KW-0812">Transmembrane</keyword>
<feature type="transmembrane region" description="Helical" evidence="2">
    <location>
        <begin position="50"/>
        <end position="71"/>
    </location>
</feature>
<feature type="transmembrane region" description="Helical" evidence="2">
    <location>
        <begin position="172"/>
        <end position="190"/>
    </location>
</feature>
<evidence type="ECO:0000256" key="2">
    <source>
        <dbReference type="SAM" id="Phobius"/>
    </source>
</evidence>
<reference evidence="4 5" key="1">
    <citation type="submission" date="2023-03" db="EMBL/GenBank/DDBJ databases">
        <title>Bacillus Genome Sequencing.</title>
        <authorList>
            <person name="Dunlap C."/>
        </authorList>
    </citation>
    <scope>NUCLEOTIDE SEQUENCE [LARGE SCALE GENOMIC DNA]</scope>
    <source>
        <strain evidence="4 5">NRS-1351</strain>
    </source>
</reference>
<feature type="domain" description="VTT" evidence="3">
    <location>
        <begin position="31"/>
        <end position="156"/>
    </location>
</feature>
<keyword evidence="2" id="KW-0472">Membrane</keyword>
<dbReference type="Proteomes" id="UP001355653">
    <property type="component" value="Unassembled WGS sequence"/>
</dbReference>
<proteinExistence type="inferred from homology"/>
<dbReference type="Pfam" id="PF09335">
    <property type="entry name" value="VTT_dom"/>
    <property type="match status" value="1"/>
</dbReference>
<dbReference type="PANTHER" id="PTHR42709:SF9">
    <property type="entry name" value="ALKALINE PHOSPHATASE LIKE PROTEIN"/>
    <property type="match status" value="1"/>
</dbReference>
<sequence length="204" mass="22945">MHINIGELIHQYGYSAIFLIFLFETIGIPLPVGTTLMIAGVAWSRGTLSFAPLLLFSVLANMMGATIAYFIGRHLGQSVILRFGKYVGLTSEKYEAAQSKFEKYGIPLILISKFVIGIRVFVPYLAGINRMSFKMFTLYNAISACIWVSAEILSGRYLGLAWVRYHWIFSKYTVAVSVTIVLVLVCLYFMKKGKKKRALKKTES</sequence>
<comment type="similarity">
    <text evidence="1">Belongs to the DedA family.</text>
</comment>
<comment type="caution">
    <text evidence="4">The sequence shown here is derived from an EMBL/GenBank/DDBJ whole genome shotgun (WGS) entry which is preliminary data.</text>
</comment>
<name>A0ABU6DJ52_9BACL</name>
<dbReference type="EMBL" id="JAROBY010000041">
    <property type="protein sequence ID" value="MEB4796881.1"/>
    <property type="molecule type" value="Genomic_DNA"/>
</dbReference>
<accession>A0ABU6DJ52</accession>
<protein>
    <submittedName>
        <fullName evidence="4">DedA family protein</fullName>
    </submittedName>
</protein>
<keyword evidence="2" id="KW-1133">Transmembrane helix</keyword>
<evidence type="ECO:0000259" key="3">
    <source>
        <dbReference type="Pfam" id="PF09335"/>
    </source>
</evidence>
<feature type="transmembrane region" description="Helical" evidence="2">
    <location>
        <begin position="104"/>
        <end position="126"/>
    </location>
</feature>
<dbReference type="RefSeq" id="WP_268597391.1">
    <property type="nucleotide sequence ID" value="NZ_JAROBY010000041.1"/>
</dbReference>
<organism evidence="4 5">
    <name type="scientific">Paenibacillus chondroitinus</name>
    <dbReference type="NCBI Taxonomy" id="59842"/>
    <lineage>
        <taxon>Bacteria</taxon>
        <taxon>Bacillati</taxon>
        <taxon>Bacillota</taxon>
        <taxon>Bacilli</taxon>
        <taxon>Bacillales</taxon>
        <taxon>Paenibacillaceae</taxon>
        <taxon>Paenibacillus</taxon>
    </lineage>
</organism>
<keyword evidence="5" id="KW-1185">Reference proteome</keyword>
<gene>
    <name evidence="4" type="ORF">P5G65_23550</name>
</gene>
<dbReference type="PANTHER" id="PTHR42709">
    <property type="entry name" value="ALKALINE PHOSPHATASE LIKE PROTEIN"/>
    <property type="match status" value="1"/>
</dbReference>
<evidence type="ECO:0000313" key="5">
    <source>
        <dbReference type="Proteomes" id="UP001355653"/>
    </source>
</evidence>
<evidence type="ECO:0000256" key="1">
    <source>
        <dbReference type="ARBA" id="ARBA00010792"/>
    </source>
</evidence>
<dbReference type="InterPro" id="IPR032816">
    <property type="entry name" value="VTT_dom"/>
</dbReference>
<dbReference type="InterPro" id="IPR051311">
    <property type="entry name" value="DedA_domain"/>
</dbReference>